<feature type="coiled-coil region" evidence="1">
    <location>
        <begin position="356"/>
        <end position="497"/>
    </location>
</feature>
<sequence length="589" mass="70445">MINYKNLNIVKKHKEQKLLNIKNKNEKNYSENKENIKNDNKKKISAYDNKSNISKISDDPFDINIDSSTDLASNYKSENNNYKNNSFNSNDKKMFSDISDNENDILSSSEIKRKIDKMKEEEITEKKNEKQYSDFDLSQSETIDDFIKQLSSLVNISIDDFLAFCLNSDRKSKLKANDKTLNNKYNFNKDFNDNYLFSDNLYYNNIYLNSAFENQNENIKEEDISEVSSINSDICLPNKILSPELISQITQIMKENEFLKSRMKFHDDNVSNLLNKVYLNPEEIELLNKEHENYIKTIENLKQKLIFFSKENEKLNEEMEYMRKREDSILKQFEDKLCNLDIQYAKKFEDNEYELENKYIKDIEKYTNNISELEREKILLCKTLKMMENKLKSLKVKSENEKECLKNQMKNNIDNKIRIILMKVKEFQKQKESYESNIELLKKQYNQELIQQENKSNEKEKIIEKLDLELTNKKKKLELLNEKMMSMLNEINNFKVKFKNIEYDMKVEIEKIKDDFRAREVKYQNEISILNDNLNQNQEIIIKLKTDIKRKEDDIKNLHEKESLRMKELETSIFQCLHKSPKKITSNSK</sequence>
<name>A0A1Y2FFS4_9FUNG</name>
<evidence type="ECO:0000313" key="2">
    <source>
        <dbReference type="EMBL" id="ORY82771.1"/>
    </source>
</evidence>
<protein>
    <submittedName>
        <fullName evidence="2">Uncharacterized protein</fullName>
    </submittedName>
</protein>
<keyword evidence="1" id="KW-0175">Coiled coil</keyword>
<reference evidence="2 3" key="1">
    <citation type="submission" date="2016-08" db="EMBL/GenBank/DDBJ databases">
        <title>A Parts List for Fungal Cellulosomes Revealed by Comparative Genomics.</title>
        <authorList>
            <consortium name="DOE Joint Genome Institute"/>
            <person name="Haitjema C.H."/>
            <person name="Gilmore S.P."/>
            <person name="Henske J.K."/>
            <person name="Solomon K.V."/>
            <person name="De Groot R."/>
            <person name="Kuo A."/>
            <person name="Mondo S.J."/>
            <person name="Salamov A.A."/>
            <person name="Labutti K."/>
            <person name="Zhao Z."/>
            <person name="Chiniquy J."/>
            <person name="Barry K."/>
            <person name="Brewer H.M."/>
            <person name="Purvine S.O."/>
            <person name="Wright A.T."/>
            <person name="Boxma B."/>
            <person name="Van Alen T."/>
            <person name="Hackstein J.H."/>
            <person name="Baker S.E."/>
            <person name="Grigoriev I.V."/>
            <person name="O'Malley M.A."/>
        </authorList>
    </citation>
    <scope>NUCLEOTIDE SEQUENCE [LARGE SCALE GENOMIC DNA]</scope>
    <source>
        <strain evidence="2 3">G1</strain>
    </source>
</reference>
<accession>A0A1Y2FFS4</accession>
<dbReference type="AlphaFoldDB" id="A0A1Y2FFS4"/>
<keyword evidence="3" id="KW-1185">Reference proteome</keyword>
<gene>
    <name evidence="2" type="ORF">LY90DRAFT_663942</name>
</gene>
<evidence type="ECO:0000313" key="3">
    <source>
        <dbReference type="Proteomes" id="UP000193920"/>
    </source>
</evidence>
<dbReference type="OrthoDB" id="10497006at2759"/>
<evidence type="ECO:0000256" key="1">
    <source>
        <dbReference type="SAM" id="Coils"/>
    </source>
</evidence>
<dbReference type="EMBL" id="MCOG01000008">
    <property type="protein sequence ID" value="ORY82771.1"/>
    <property type="molecule type" value="Genomic_DNA"/>
</dbReference>
<feature type="coiled-coil region" evidence="1">
    <location>
        <begin position="284"/>
        <end position="318"/>
    </location>
</feature>
<dbReference type="Proteomes" id="UP000193920">
    <property type="component" value="Unassembled WGS sequence"/>
</dbReference>
<comment type="caution">
    <text evidence="2">The sequence shown here is derived from an EMBL/GenBank/DDBJ whole genome shotgun (WGS) entry which is preliminary data.</text>
</comment>
<proteinExistence type="predicted"/>
<organism evidence="2 3">
    <name type="scientific">Neocallimastix californiae</name>
    <dbReference type="NCBI Taxonomy" id="1754190"/>
    <lineage>
        <taxon>Eukaryota</taxon>
        <taxon>Fungi</taxon>
        <taxon>Fungi incertae sedis</taxon>
        <taxon>Chytridiomycota</taxon>
        <taxon>Chytridiomycota incertae sedis</taxon>
        <taxon>Neocallimastigomycetes</taxon>
        <taxon>Neocallimastigales</taxon>
        <taxon>Neocallimastigaceae</taxon>
        <taxon>Neocallimastix</taxon>
    </lineage>
</organism>